<gene>
    <name evidence="2" type="ORF">GM655_05650</name>
</gene>
<name>A0ABW9SKA2_9BURK</name>
<reference evidence="2 3" key="1">
    <citation type="submission" date="2019-11" db="EMBL/GenBank/DDBJ databases">
        <title>Type strains purchased from KCTC, JCM and DSMZ.</title>
        <authorList>
            <person name="Lu H."/>
        </authorList>
    </citation>
    <scope>NUCLEOTIDE SEQUENCE [LARGE SCALE GENOMIC DNA]</scope>
    <source>
        <strain evidence="2 3">DSM 103461</strain>
    </source>
</reference>
<comment type="caution">
    <text evidence="2">The sequence shown here is derived from an EMBL/GenBank/DDBJ whole genome shotgun (WGS) entry which is preliminary data.</text>
</comment>
<dbReference type="EMBL" id="WNKW01000001">
    <property type="protein sequence ID" value="MTW32310.1"/>
    <property type="molecule type" value="Genomic_DNA"/>
</dbReference>
<evidence type="ECO:0000256" key="1">
    <source>
        <dbReference type="SAM" id="MobiDB-lite"/>
    </source>
</evidence>
<dbReference type="RefSeq" id="WP_155433589.1">
    <property type="nucleotide sequence ID" value="NZ_JBHLXK010000003.1"/>
</dbReference>
<protein>
    <submittedName>
        <fullName evidence="2">Uncharacterized protein</fullName>
    </submittedName>
</protein>
<proteinExistence type="predicted"/>
<evidence type="ECO:0000313" key="2">
    <source>
        <dbReference type="EMBL" id="MTW32310.1"/>
    </source>
</evidence>
<dbReference type="Proteomes" id="UP000735592">
    <property type="component" value="Unassembled WGS sequence"/>
</dbReference>
<sequence length="62" mass="6840">MSPHHDQTSAAMFAQRTHSTPDPEQPPPQPDDDPQPNERPLPQHAPIEEPQPKPHPVQAGAQ</sequence>
<feature type="region of interest" description="Disordered" evidence="1">
    <location>
        <begin position="1"/>
        <end position="62"/>
    </location>
</feature>
<evidence type="ECO:0000313" key="3">
    <source>
        <dbReference type="Proteomes" id="UP000735592"/>
    </source>
</evidence>
<keyword evidence="3" id="KW-1185">Reference proteome</keyword>
<accession>A0ABW9SKA2</accession>
<organism evidence="2 3">
    <name type="scientific">Pseudoduganella danionis</name>
    <dbReference type="NCBI Taxonomy" id="1890295"/>
    <lineage>
        <taxon>Bacteria</taxon>
        <taxon>Pseudomonadati</taxon>
        <taxon>Pseudomonadota</taxon>
        <taxon>Betaproteobacteria</taxon>
        <taxon>Burkholderiales</taxon>
        <taxon>Oxalobacteraceae</taxon>
        <taxon>Telluria group</taxon>
        <taxon>Pseudoduganella</taxon>
    </lineage>
</organism>